<feature type="transmembrane region" description="Helical" evidence="1">
    <location>
        <begin position="94"/>
        <end position="114"/>
    </location>
</feature>
<dbReference type="PANTHER" id="PTHR34978">
    <property type="entry name" value="POSSIBLE SENSOR-TRANSDUCER PROTEIN BLAR"/>
    <property type="match status" value="1"/>
</dbReference>
<dbReference type="InterPro" id="IPR052173">
    <property type="entry name" value="Beta-lactam_resp_regulator"/>
</dbReference>
<keyword evidence="1" id="KW-1133">Transmembrane helix</keyword>
<dbReference type="Gene3D" id="3.30.1150.10">
    <property type="match status" value="1"/>
</dbReference>
<evidence type="ECO:0008006" key="6">
    <source>
        <dbReference type="Google" id="ProtNLM"/>
    </source>
</evidence>
<dbReference type="EMBL" id="BMIC01000001">
    <property type="protein sequence ID" value="GFZ81943.1"/>
    <property type="molecule type" value="Genomic_DNA"/>
</dbReference>
<feature type="transmembrane region" description="Helical" evidence="1">
    <location>
        <begin position="182"/>
        <end position="201"/>
    </location>
</feature>
<feature type="transmembrane region" description="Helical" evidence="1">
    <location>
        <begin position="269"/>
        <end position="286"/>
    </location>
</feature>
<dbReference type="Proteomes" id="UP000598120">
    <property type="component" value="Unassembled WGS sequence"/>
</dbReference>
<name>A0A8J2XF93_9FLAO</name>
<dbReference type="InterPro" id="IPR008756">
    <property type="entry name" value="Peptidase_M56"/>
</dbReference>
<keyword evidence="1" id="KW-0812">Transmembrane</keyword>
<evidence type="ECO:0000259" key="3">
    <source>
        <dbReference type="Pfam" id="PF05569"/>
    </source>
</evidence>
<dbReference type="GO" id="GO:0055085">
    <property type="term" value="P:transmembrane transport"/>
    <property type="evidence" value="ECO:0007669"/>
    <property type="project" value="InterPro"/>
</dbReference>
<organism evidence="4 5">
    <name type="scientific">Aquaticitalea lipolytica</name>
    <dbReference type="NCBI Taxonomy" id="1247562"/>
    <lineage>
        <taxon>Bacteria</taxon>
        <taxon>Pseudomonadati</taxon>
        <taxon>Bacteroidota</taxon>
        <taxon>Flavobacteriia</taxon>
        <taxon>Flavobacteriales</taxon>
        <taxon>Flavobacteriaceae</taxon>
        <taxon>Aquaticitalea</taxon>
    </lineage>
</organism>
<feature type="transmembrane region" description="Helical" evidence="1">
    <location>
        <begin position="6"/>
        <end position="22"/>
    </location>
</feature>
<accession>A0A8J2XF93</accession>
<dbReference type="SUPFAM" id="SSF74653">
    <property type="entry name" value="TolA/TonB C-terminal domain"/>
    <property type="match status" value="1"/>
</dbReference>
<comment type="caution">
    <text evidence="4">The sequence shown here is derived from an EMBL/GenBank/DDBJ whole genome shotgun (WGS) entry which is preliminary data.</text>
</comment>
<dbReference type="Pfam" id="PF03544">
    <property type="entry name" value="TonB_C"/>
    <property type="match status" value="1"/>
</dbReference>
<evidence type="ECO:0000259" key="2">
    <source>
        <dbReference type="Pfam" id="PF03544"/>
    </source>
</evidence>
<evidence type="ECO:0000313" key="4">
    <source>
        <dbReference type="EMBL" id="GFZ81943.1"/>
    </source>
</evidence>
<feature type="domain" description="TonB C-terminal" evidence="2">
    <location>
        <begin position="463"/>
        <end position="533"/>
    </location>
</feature>
<feature type="transmembrane region" description="Helical" evidence="1">
    <location>
        <begin position="135"/>
        <end position="158"/>
    </location>
</feature>
<dbReference type="Pfam" id="PF05569">
    <property type="entry name" value="Peptidase_M56"/>
    <property type="match status" value="1"/>
</dbReference>
<protein>
    <recommendedName>
        <fullName evidence="6">BlaR1 peptidase M56</fullName>
    </recommendedName>
</protein>
<dbReference type="PANTHER" id="PTHR34978:SF3">
    <property type="entry name" value="SLR0241 PROTEIN"/>
    <property type="match status" value="1"/>
</dbReference>
<dbReference type="AlphaFoldDB" id="A0A8J2XF93"/>
<reference evidence="4 5" key="1">
    <citation type="journal article" date="2014" name="Int. J. Syst. Evol. Microbiol.">
        <title>Complete genome sequence of Corynebacterium casei LMG S-19264T (=DSM 44701T), isolated from a smear-ripened cheese.</title>
        <authorList>
            <consortium name="US DOE Joint Genome Institute (JGI-PGF)"/>
            <person name="Walter F."/>
            <person name="Albersmeier A."/>
            <person name="Kalinowski J."/>
            <person name="Ruckert C."/>
        </authorList>
    </citation>
    <scope>NUCLEOTIDE SEQUENCE [LARGE SCALE GENOMIC DNA]</scope>
    <source>
        <strain evidence="4 5">CGMCC 1.15295</strain>
    </source>
</reference>
<dbReference type="InterPro" id="IPR037682">
    <property type="entry name" value="TonB_C"/>
</dbReference>
<feature type="transmembrane region" description="Helical" evidence="1">
    <location>
        <begin position="34"/>
        <end position="51"/>
    </location>
</feature>
<keyword evidence="5" id="KW-1185">Reference proteome</keyword>
<keyword evidence="1" id="KW-0472">Membrane</keyword>
<evidence type="ECO:0000313" key="5">
    <source>
        <dbReference type="Proteomes" id="UP000598120"/>
    </source>
</evidence>
<dbReference type="RefSeq" id="WP_188605242.1">
    <property type="nucleotide sequence ID" value="NZ_BMIC01000001.1"/>
</dbReference>
<evidence type="ECO:0000256" key="1">
    <source>
        <dbReference type="SAM" id="Phobius"/>
    </source>
</evidence>
<feature type="domain" description="Peptidase M56" evidence="3">
    <location>
        <begin position="158"/>
        <end position="259"/>
    </location>
</feature>
<sequence length="535" mass="61520">MLYYILQTIAFQLFFLLIYDVFLKKETFFNWNRAYLLITALGSLLLPFVKIEFFKGVVPEQFIIRLPEVIIGDVTSTTKNISLTEIPLNESSFVWHWEYLVYVGMILAALLFAYKMIKISLLIYKNPKRWKDNVLLVNLINSTSAFSFFHYICIGQLIKEEDKSAILKHEIVHVQQKHSLDLLFFEILRILFWFNPLVYMYQNKISTLHEFIADANAIKHNDKNQYYENLLSQVFDVKQFSFINPFFKQSLIKKRIVMLNKSKSKQVKLVKYALLIPIVFGILIYTSSAQVDKAKLDTSVLKEIPSEGSLLIEKISAVKKQIQKQGNVTDEEQENLNLLYKVVSGENFDADLVKKVQKLIDKKDKSELSQKVADVMDQIQKQGNISDDEEQKLKLLLLYTTENGFNNPFFEDVIDLAEIPFGVIDEVPTFEECKQLATNKEKKDCTSTAIASHINKNFNTKLAKELNLKGKQRISVVFVIANDGTIKSAKARAPHPALEAEAIRVVESLPKMTPGKYNGKNVNVPYSLPIIFQVQ</sequence>
<gene>
    <name evidence="4" type="ORF">GCM10011531_10350</name>
</gene>
<proteinExistence type="predicted"/>